<evidence type="ECO:0000313" key="3">
    <source>
        <dbReference type="Proteomes" id="UP000022447"/>
    </source>
</evidence>
<protein>
    <recommendedName>
        <fullName evidence="4">Desulfoferrodoxin ferrous iron-binding domain-containing protein</fullName>
    </recommendedName>
</protein>
<dbReference type="PATRIC" id="fig|1449350.3.peg.935"/>
<organism evidence="2 3">
    <name type="scientific">Roseivivax halodurans JCM 10272</name>
    <dbReference type="NCBI Taxonomy" id="1449350"/>
    <lineage>
        <taxon>Bacteria</taxon>
        <taxon>Pseudomonadati</taxon>
        <taxon>Pseudomonadota</taxon>
        <taxon>Alphaproteobacteria</taxon>
        <taxon>Rhodobacterales</taxon>
        <taxon>Roseobacteraceae</taxon>
        <taxon>Roseivivax</taxon>
    </lineage>
</organism>
<gene>
    <name evidence="2" type="ORF">OCH239_11610</name>
</gene>
<comment type="caution">
    <text evidence="2">The sequence shown here is derived from an EMBL/GenBank/DDBJ whole genome shotgun (WGS) entry which is preliminary data.</text>
</comment>
<reference evidence="2 3" key="1">
    <citation type="submission" date="2014-01" db="EMBL/GenBank/DDBJ databases">
        <title>Roseivivax halodurans JCM 10272 Genome Sequencing.</title>
        <authorList>
            <person name="Lai Q."/>
            <person name="Li G."/>
            <person name="Shao Z."/>
        </authorList>
    </citation>
    <scope>NUCLEOTIDE SEQUENCE [LARGE SCALE GENOMIC DNA]</scope>
    <source>
        <strain evidence="2 3">JCM 10272</strain>
    </source>
</reference>
<sequence>MKRFLLAVVPVLMATSLHAGEPEVKDMTADKTGMSWRISVTIAHPDEGWDHYADAWRIEDAEGRVLGTRELLHPHVEEQPFTRSLSSVMIPDGAREIFVRAHCTLHGWNEEPVRFEVTRGR</sequence>
<accession>X7EI92</accession>
<evidence type="ECO:0000256" key="1">
    <source>
        <dbReference type="SAM" id="SignalP"/>
    </source>
</evidence>
<dbReference type="OrthoDB" id="573055at2"/>
<keyword evidence="3" id="KW-1185">Reference proteome</keyword>
<dbReference type="STRING" id="1449350.OCH239_11610"/>
<feature type="chain" id="PRO_5004978381" description="Desulfoferrodoxin ferrous iron-binding domain-containing protein" evidence="1">
    <location>
        <begin position="20"/>
        <end position="121"/>
    </location>
</feature>
<dbReference type="RefSeq" id="WP_037259341.1">
    <property type="nucleotide sequence ID" value="NZ_JALZ01000003.1"/>
</dbReference>
<dbReference type="Proteomes" id="UP000022447">
    <property type="component" value="Unassembled WGS sequence"/>
</dbReference>
<name>X7EI92_9RHOB</name>
<evidence type="ECO:0000313" key="2">
    <source>
        <dbReference type="EMBL" id="ETX15824.1"/>
    </source>
</evidence>
<proteinExistence type="predicted"/>
<evidence type="ECO:0008006" key="4">
    <source>
        <dbReference type="Google" id="ProtNLM"/>
    </source>
</evidence>
<feature type="signal peptide" evidence="1">
    <location>
        <begin position="1"/>
        <end position="19"/>
    </location>
</feature>
<dbReference type="EMBL" id="JALZ01000003">
    <property type="protein sequence ID" value="ETX15824.1"/>
    <property type="molecule type" value="Genomic_DNA"/>
</dbReference>
<dbReference type="eggNOG" id="ENOG5032S0I">
    <property type="taxonomic scope" value="Bacteria"/>
</dbReference>
<keyword evidence="1" id="KW-0732">Signal</keyword>
<dbReference type="AlphaFoldDB" id="X7EI92"/>